<dbReference type="RefSeq" id="WP_200501552.1">
    <property type="nucleotide sequence ID" value="NZ_JAEDAJ010000002.1"/>
</dbReference>
<dbReference type="PANTHER" id="PTHR31299">
    <property type="entry name" value="ESTERASE, PUTATIVE (AFU_ORTHOLOGUE AFUA_1G05850)-RELATED"/>
    <property type="match status" value="1"/>
</dbReference>
<protein>
    <submittedName>
        <fullName evidence="1">Erythromycin esterase family protein</fullName>
    </submittedName>
</protein>
<evidence type="ECO:0000313" key="1">
    <source>
        <dbReference type="EMBL" id="MBK0330910.1"/>
    </source>
</evidence>
<dbReference type="SUPFAM" id="SSF159501">
    <property type="entry name" value="EreA/ChaN-like"/>
    <property type="match status" value="1"/>
</dbReference>
<keyword evidence="2" id="KW-1185">Reference proteome</keyword>
<comment type="caution">
    <text evidence="1">The sequence shown here is derived from an EMBL/GenBank/DDBJ whole genome shotgun (WGS) entry which is preliminary data.</text>
</comment>
<proteinExistence type="predicted"/>
<accession>A0ABS1BAC2</accession>
<name>A0ABS1BAC2_9MICO</name>
<organism evidence="1 2">
    <name type="scientific">Brachybacterium halotolerans</name>
    <dbReference type="NCBI Taxonomy" id="2795215"/>
    <lineage>
        <taxon>Bacteria</taxon>
        <taxon>Bacillati</taxon>
        <taxon>Actinomycetota</taxon>
        <taxon>Actinomycetes</taxon>
        <taxon>Micrococcales</taxon>
        <taxon>Dermabacteraceae</taxon>
        <taxon>Brachybacterium</taxon>
    </lineage>
</organism>
<dbReference type="EMBL" id="JAEDAJ010000002">
    <property type="protein sequence ID" value="MBK0330910.1"/>
    <property type="molecule type" value="Genomic_DNA"/>
</dbReference>
<dbReference type="Gene3D" id="3.40.1660.10">
    <property type="entry name" value="EreA-like (biosynthetic domain)"/>
    <property type="match status" value="1"/>
</dbReference>
<dbReference type="Gene3D" id="3.30.1870.10">
    <property type="entry name" value="EreA-like, domain 2"/>
    <property type="match status" value="1"/>
</dbReference>
<dbReference type="PANTHER" id="PTHR31299:SF0">
    <property type="entry name" value="ESTERASE, PUTATIVE (AFU_ORTHOLOGUE AFUA_1G05850)-RELATED"/>
    <property type="match status" value="1"/>
</dbReference>
<dbReference type="InterPro" id="IPR007815">
    <property type="entry name" value="Emycin_Estase"/>
</dbReference>
<dbReference type="InterPro" id="IPR052036">
    <property type="entry name" value="Hydrolase/PRTase-associated"/>
</dbReference>
<evidence type="ECO:0000313" key="2">
    <source>
        <dbReference type="Proteomes" id="UP000612352"/>
    </source>
</evidence>
<gene>
    <name evidence="1" type="ORF">I8D64_05780</name>
</gene>
<dbReference type="Pfam" id="PF05139">
    <property type="entry name" value="Erythro_esteras"/>
    <property type="match status" value="1"/>
</dbReference>
<sequence>MNVRLTDRILPLVQADGVLGLGEPTHGSANAFSWKFDVICELASRGLLGAVAFEDSYVLGTRVDQALNHGGDLAEPWRDALSLWRTTTISEGIARLQSINATLPAQERVRFLGIDSKPAHHSALALLDAGAWVPPLRRIARREPLVESELDETRRACRHFARHRNPHTSAAARQLLRYIDVYLAEPDLQGLHRRDTHMAETLLESRPHRGITVVWAHNEHVARNPDNFGGPSMGQVLHSRIGTRYTSIGILCGEGACRAVDPSSGDKDYRSVPLPTAGPNTTEAALKSLRADFVTAAEFTHPGPRRFIGWKLDSSLTELAARREFELHRPSTDFDAIVYLPSSVADASMGSGPVARAGGT</sequence>
<dbReference type="CDD" id="cd14728">
    <property type="entry name" value="Ere-like"/>
    <property type="match status" value="1"/>
</dbReference>
<dbReference type="Proteomes" id="UP000612352">
    <property type="component" value="Unassembled WGS sequence"/>
</dbReference>
<reference evidence="1 2" key="1">
    <citation type="submission" date="2020-12" db="EMBL/GenBank/DDBJ databases">
        <title>Brachybacterium sp. MASK1Z-5, whole genome shotgun sequence.</title>
        <authorList>
            <person name="Tuo L."/>
        </authorList>
    </citation>
    <scope>NUCLEOTIDE SEQUENCE [LARGE SCALE GENOMIC DNA]</scope>
    <source>
        <strain evidence="1 2">MASK1Z-5</strain>
    </source>
</reference>